<name>A0AA96JBT6_9MICO</name>
<evidence type="ECO:0000256" key="1">
    <source>
        <dbReference type="ARBA" id="ARBA00001946"/>
    </source>
</evidence>
<evidence type="ECO:0000313" key="4">
    <source>
        <dbReference type="EMBL" id="WNM28770.1"/>
    </source>
</evidence>
<evidence type="ECO:0000256" key="2">
    <source>
        <dbReference type="ARBA" id="ARBA00022801"/>
    </source>
</evidence>
<dbReference type="InterPro" id="IPR000086">
    <property type="entry name" value="NUDIX_hydrolase_dom"/>
</dbReference>
<dbReference type="InterPro" id="IPR015797">
    <property type="entry name" value="NUDIX_hydrolase-like_dom_sf"/>
</dbReference>
<reference evidence="4" key="1">
    <citation type="submission" date="2023-09" db="EMBL/GenBank/DDBJ databases">
        <title>Demequina sp. a novel bacteria isolated from Capsicum annuum.</title>
        <authorList>
            <person name="Humaira Z."/>
            <person name="Lee J."/>
            <person name="Cho D."/>
        </authorList>
    </citation>
    <scope>NUCLEOTIDE SEQUENCE</scope>
    <source>
        <strain evidence="4">PMTSA13</strain>
    </source>
</reference>
<dbReference type="PANTHER" id="PTHR43046:SF14">
    <property type="entry name" value="MUTT_NUDIX FAMILY PROTEIN"/>
    <property type="match status" value="1"/>
</dbReference>
<accession>A0AA96JBT6</accession>
<proteinExistence type="predicted"/>
<dbReference type="EMBL" id="CP134880">
    <property type="protein sequence ID" value="WNM28770.1"/>
    <property type="molecule type" value="Genomic_DNA"/>
</dbReference>
<dbReference type="Gene3D" id="3.90.79.10">
    <property type="entry name" value="Nucleoside Triphosphate Pyrophosphohydrolase"/>
    <property type="match status" value="1"/>
</dbReference>
<sequence>MIRRVQARSPSDRTIRVVGVVMRDRAGRILTVRKRGTSRFMLVGGKPEPGETLEAAAAREAREEIAARLDVHRLRLVGHFHADAANEPGHTIDSTVFTHPLVAYGKPAAEIEEMRWLDPFAALPDDLAPLLTAHVLPALRRMQEHTEPQGPC</sequence>
<dbReference type="KEGG" id="dcp:RN607_07115"/>
<dbReference type="GO" id="GO:0016787">
    <property type="term" value="F:hydrolase activity"/>
    <property type="evidence" value="ECO:0007669"/>
    <property type="project" value="UniProtKB-KW"/>
</dbReference>
<dbReference type="CDD" id="cd04690">
    <property type="entry name" value="NUDIX_Hydrolase"/>
    <property type="match status" value="1"/>
</dbReference>
<evidence type="ECO:0000259" key="3">
    <source>
        <dbReference type="PROSITE" id="PS51462"/>
    </source>
</evidence>
<dbReference type="SUPFAM" id="SSF55811">
    <property type="entry name" value="Nudix"/>
    <property type="match status" value="1"/>
</dbReference>
<dbReference type="AlphaFoldDB" id="A0AA96JBT6"/>
<gene>
    <name evidence="4" type="ORF">RN607_07115</name>
</gene>
<comment type="cofactor">
    <cofactor evidence="1">
        <name>Mg(2+)</name>
        <dbReference type="ChEBI" id="CHEBI:18420"/>
    </cofactor>
</comment>
<dbReference type="PROSITE" id="PS51462">
    <property type="entry name" value="NUDIX"/>
    <property type="match status" value="1"/>
</dbReference>
<protein>
    <submittedName>
        <fullName evidence="4">NUDIX domain-containing protein</fullName>
    </submittedName>
</protein>
<dbReference type="RefSeq" id="WP_313545335.1">
    <property type="nucleotide sequence ID" value="NZ_CP134880.1"/>
</dbReference>
<keyword evidence="2" id="KW-0378">Hydrolase</keyword>
<dbReference type="Pfam" id="PF00293">
    <property type="entry name" value="NUDIX"/>
    <property type="match status" value="1"/>
</dbReference>
<dbReference type="Proteomes" id="UP001303408">
    <property type="component" value="Chromosome"/>
</dbReference>
<organism evidence="4">
    <name type="scientific">Demequina capsici</name>
    <dbReference type="NCBI Taxonomy" id="3075620"/>
    <lineage>
        <taxon>Bacteria</taxon>
        <taxon>Bacillati</taxon>
        <taxon>Actinomycetota</taxon>
        <taxon>Actinomycetes</taxon>
        <taxon>Micrococcales</taxon>
        <taxon>Demequinaceae</taxon>
        <taxon>Demequina</taxon>
    </lineage>
</organism>
<dbReference type="PANTHER" id="PTHR43046">
    <property type="entry name" value="GDP-MANNOSE MANNOSYL HYDROLASE"/>
    <property type="match status" value="1"/>
</dbReference>
<feature type="domain" description="Nudix hydrolase" evidence="3">
    <location>
        <begin position="13"/>
        <end position="141"/>
    </location>
</feature>